<name>A0A7J6LC22_PEROL</name>
<accession>A0A7J6LC22</accession>
<gene>
    <name evidence="4" type="ORF">FOZ61_006671</name>
</gene>
<comment type="similarity">
    <text evidence="1">Belongs to the SS18 family.</text>
</comment>
<comment type="caution">
    <text evidence="4">The sequence shown here is derived from an EMBL/GenBank/DDBJ whole genome shotgun (WGS) entry which is preliminary data.</text>
</comment>
<feature type="region of interest" description="Disordered" evidence="2">
    <location>
        <begin position="1"/>
        <end position="32"/>
    </location>
</feature>
<evidence type="ECO:0000313" key="4">
    <source>
        <dbReference type="EMBL" id="KAF4656762.1"/>
    </source>
</evidence>
<evidence type="ECO:0000259" key="3">
    <source>
        <dbReference type="Pfam" id="PF05030"/>
    </source>
</evidence>
<proteinExistence type="inferred from homology"/>
<dbReference type="InterPro" id="IPR007726">
    <property type="entry name" value="SS18_N"/>
</dbReference>
<evidence type="ECO:0000256" key="2">
    <source>
        <dbReference type="SAM" id="MobiDB-lite"/>
    </source>
</evidence>
<dbReference type="OrthoDB" id="426555at2759"/>
<sequence length="177" mass="18939">MQNVSLEPPHGSSVVPPTAATEGVPRGPAQLPCHVTGPDSLKRMLDENDVMIEMLTELQEGRCPVERRVPLLSRLQRNLLYLALLADQNTSAGEPAAATGQQASAGDPNFDWTPDELMKLRESMREQQANVPPGVTVEYDVTKLTESLGGSKTLAQVQALIESIQPSQGNASGSQGI</sequence>
<dbReference type="Proteomes" id="UP000570595">
    <property type="component" value="Unassembled WGS sequence"/>
</dbReference>
<evidence type="ECO:0000313" key="5">
    <source>
        <dbReference type="Proteomes" id="UP000570595"/>
    </source>
</evidence>
<dbReference type="Pfam" id="PF05030">
    <property type="entry name" value="SSXT"/>
    <property type="match status" value="1"/>
</dbReference>
<feature type="domain" description="SS18 N-terminal" evidence="3">
    <location>
        <begin position="38"/>
        <end position="91"/>
    </location>
</feature>
<protein>
    <recommendedName>
        <fullName evidence="3">SS18 N-terminal domain-containing protein</fullName>
    </recommendedName>
</protein>
<reference evidence="4 5" key="1">
    <citation type="submission" date="2020-04" db="EMBL/GenBank/DDBJ databases">
        <title>Perkinsus olseni comparative genomics.</title>
        <authorList>
            <person name="Bogema D.R."/>
        </authorList>
    </citation>
    <scope>NUCLEOTIDE SEQUENCE [LARGE SCALE GENOMIC DNA]</scope>
    <source>
        <strain evidence="4">ATCC PRA-179</strain>
    </source>
</reference>
<evidence type="ECO:0000256" key="1">
    <source>
        <dbReference type="ARBA" id="ARBA00007945"/>
    </source>
</evidence>
<dbReference type="EMBL" id="JABAHT010000389">
    <property type="protein sequence ID" value="KAF4656762.1"/>
    <property type="molecule type" value="Genomic_DNA"/>
</dbReference>
<organism evidence="4 5">
    <name type="scientific">Perkinsus olseni</name>
    <name type="common">Perkinsus atlanticus</name>
    <dbReference type="NCBI Taxonomy" id="32597"/>
    <lineage>
        <taxon>Eukaryota</taxon>
        <taxon>Sar</taxon>
        <taxon>Alveolata</taxon>
        <taxon>Perkinsozoa</taxon>
        <taxon>Perkinsea</taxon>
        <taxon>Perkinsida</taxon>
        <taxon>Perkinsidae</taxon>
        <taxon>Perkinsus</taxon>
    </lineage>
</organism>
<dbReference type="AlphaFoldDB" id="A0A7J6LC22"/>